<dbReference type="PRINTS" id="PR00412">
    <property type="entry name" value="EPOXHYDRLASE"/>
</dbReference>
<name>A0A840G1V1_RHOTE</name>
<protein>
    <submittedName>
        <fullName evidence="2">Pimeloyl-ACP methyl ester carboxylesterase</fullName>
    </submittedName>
</protein>
<dbReference type="Gene3D" id="3.40.50.1820">
    <property type="entry name" value="alpha/beta hydrolase"/>
    <property type="match status" value="1"/>
</dbReference>
<accession>A0A840G1V1</accession>
<dbReference type="InterPro" id="IPR029058">
    <property type="entry name" value="AB_hydrolase_fold"/>
</dbReference>
<dbReference type="PRINTS" id="PR00111">
    <property type="entry name" value="ABHYDROLASE"/>
</dbReference>
<evidence type="ECO:0000259" key="1">
    <source>
        <dbReference type="Pfam" id="PF12697"/>
    </source>
</evidence>
<feature type="domain" description="AB hydrolase-1" evidence="1">
    <location>
        <begin position="45"/>
        <end position="280"/>
    </location>
</feature>
<dbReference type="Pfam" id="PF12697">
    <property type="entry name" value="Abhydrolase_6"/>
    <property type="match status" value="1"/>
</dbReference>
<dbReference type="EMBL" id="JACIGE010000010">
    <property type="protein sequence ID" value="MBB4248264.1"/>
    <property type="molecule type" value="Genomic_DNA"/>
</dbReference>
<comment type="caution">
    <text evidence="2">The sequence shown here is derived from an EMBL/GenBank/DDBJ whole genome shotgun (WGS) entry which is preliminary data.</text>
</comment>
<keyword evidence="3" id="KW-1185">Reference proteome</keyword>
<dbReference type="InterPro" id="IPR050228">
    <property type="entry name" value="Carboxylesterase_BioH"/>
</dbReference>
<gene>
    <name evidence="2" type="ORF">GGD90_002656</name>
</gene>
<evidence type="ECO:0000313" key="2">
    <source>
        <dbReference type="EMBL" id="MBB4248264.1"/>
    </source>
</evidence>
<reference evidence="2 3" key="1">
    <citation type="submission" date="2020-08" db="EMBL/GenBank/DDBJ databases">
        <title>Genome sequencing of Purple Non-Sulfur Bacteria from various extreme environments.</title>
        <authorList>
            <person name="Mayer M."/>
        </authorList>
    </citation>
    <scope>NUCLEOTIDE SEQUENCE [LARGE SCALE GENOMIC DNA]</scope>
    <source>
        <strain evidence="2 3">2761</strain>
    </source>
</reference>
<dbReference type="GO" id="GO:0003824">
    <property type="term" value="F:catalytic activity"/>
    <property type="evidence" value="ECO:0007669"/>
    <property type="project" value="InterPro"/>
</dbReference>
<sequence length="288" mass="29813">MMELLVSGETAYCYTGGRPFHAHAPSFPPAAPVHAAGPAAAAPVVVFIHGAGQDHSCWNLQSRWFAHHGFAVLAPDLPGHGRSGGTPPASIEAAADWIVALLDAAGVAHATLIGHSMGSLIALDVATRAAPWRISRLALLGCSLPMPVSDGLIAAARDDEPAAWQMINDWSHSPRAHVGGNTVPGAWMLGANRQLMASQRTGVLLAGLDACRRYQADATPASPPLTSLACPVLVIAGAADRMTPARATRELIARLPGAQLTTLAGAGHSLMAEQPDAVLDTLRGFISQ</sequence>
<organism evidence="2 3">
    <name type="scientific">Rhodocyclus tenuis</name>
    <name type="common">Rhodospirillum tenue</name>
    <dbReference type="NCBI Taxonomy" id="1066"/>
    <lineage>
        <taxon>Bacteria</taxon>
        <taxon>Pseudomonadati</taxon>
        <taxon>Pseudomonadota</taxon>
        <taxon>Betaproteobacteria</taxon>
        <taxon>Rhodocyclales</taxon>
        <taxon>Rhodocyclaceae</taxon>
        <taxon>Rhodocyclus</taxon>
    </lineage>
</organism>
<dbReference type="InterPro" id="IPR000073">
    <property type="entry name" value="AB_hydrolase_1"/>
</dbReference>
<dbReference type="Proteomes" id="UP000587070">
    <property type="component" value="Unassembled WGS sequence"/>
</dbReference>
<evidence type="ECO:0000313" key="3">
    <source>
        <dbReference type="Proteomes" id="UP000587070"/>
    </source>
</evidence>
<dbReference type="RefSeq" id="WP_228273778.1">
    <property type="nucleotide sequence ID" value="NZ_JACIGE010000010.1"/>
</dbReference>
<dbReference type="AlphaFoldDB" id="A0A840G1V1"/>
<dbReference type="SUPFAM" id="SSF53474">
    <property type="entry name" value="alpha/beta-Hydrolases"/>
    <property type="match status" value="1"/>
</dbReference>
<proteinExistence type="predicted"/>
<dbReference type="InterPro" id="IPR000639">
    <property type="entry name" value="Epox_hydrolase-like"/>
</dbReference>
<dbReference type="PANTHER" id="PTHR43194:SF5">
    <property type="entry name" value="PIMELOYL-[ACYL-CARRIER PROTEIN] METHYL ESTER ESTERASE"/>
    <property type="match status" value="1"/>
</dbReference>
<dbReference type="PANTHER" id="PTHR43194">
    <property type="entry name" value="HYDROLASE ALPHA/BETA FOLD FAMILY"/>
    <property type="match status" value="1"/>
</dbReference>